<keyword evidence="1" id="KW-0812">Transmembrane</keyword>
<keyword evidence="4" id="KW-1185">Reference proteome</keyword>
<evidence type="ECO:0000313" key="5">
    <source>
        <dbReference type="Proteomes" id="UP000231990"/>
    </source>
</evidence>
<evidence type="ECO:0000313" key="2">
    <source>
        <dbReference type="EMBL" id="PJZ70664.1"/>
    </source>
</evidence>
<organism evidence="3 5">
    <name type="scientific">Leptospira perolatii</name>
    <dbReference type="NCBI Taxonomy" id="2023191"/>
    <lineage>
        <taxon>Bacteria</taxon>
        <taxon>Pseudomonadati</taxon>
        <taxon>Spirochaetota</taxon>
        <taxon>Spirochaetia</taxon>
        <taxon>Leptospirales</taxon>
        <taxon>Leptospiraceae</taxon>
        <taxon>Leptospira</taxon>
    </lineage>
</organism>
<dbReference type="Pfam" id="PF01963">
    <property type="entry name" value="TraB_PrgY_gumN"/>
    <property type="match status" value="1"/>
</dbReference>
<dbReference type="Proteomes" id="UP000231990">
    <property type="component" value="Unassembled WGS sequence"/>
</dbReference>
<dbReference type="AlphaFoldDB" id="A0A2M9ZPE1"/>
<evidence type="ECO:0000313" key="4">
    <source>
        <dbReference type="Proteomes" id="UP000231962"/>
    </source>
</evidence>
<dbReference type="PANTHER" id="PTHR21530:SF7">
    <property type="entry name" value="TRAB DOMAIN-CONTAINING PROTEIN"/>
    <property type="match status" value="1"/>
</dbReference>
<dbReference type="CDD" id="cd14726">
    <property type="entry name" value="TraB_PrgY-like"/>
    <property type="match status" value="1"/>
</dbReference>
<dbReference type="RefSeq" id="WP_100712671.1">
    <property type="nucleotide sequence ID" value="NZ_NPDY01000002.1"/>
</dbReference>
<comment type="caution">
    <text evidence="3">The sequence shown here is derived from an EMBL/GenBank/DDBJ whole genome shotgun (WGS) entry which is preliminary data.</text>
</comment>
<dbReference type="PANTHER" id="PTHR21530">
    <property type="entry name" value="PHEROMONE SHUTDOWN PROTEIN"/>
    <property type="match status" value="1"/>
</dbReference>
<accession>A0A2M9ZPE1</accession>
<dbReference type="Proteomes" id="UP000231962">
    <property type="component" value="Unassembled WGS sequence"/>
</dbReference>
<gene>
    <name evidence="2" type="ORF">CH360_03810</name>
    <name evidence="3" type="ORF">CH373_06950</name>
</gene>
<dbReference type="EMBL" id="NPDY01000002">
    <property type="protein sequence ID" value="PJZ70664.1"/>
    <property type="molecule type" value="Genomic_DNA"/>
</dbReference>
<protein>
    <submittedName>
        <fullName evidence="3">Pheromone shutdown protein</fullName>
    </submittedName>
</protein>
<dbReference type="NCBIfam" id="TIGR00261">
    <property type="entry name" value="traB"/>
    <property type="match status" value="1"/>
</dbReference>
<keyword evidence="1" id="KW-1133">Transmembrane helix</keyword>
<evidence type="ECO:0000313" key="3">
    <source>
        <dbReference type="EMBL" id="PJZ73875.1"/>
    </source>
</evidence>
<dbReference type="EMBL" id="NPDZ01000003">
    <property type="protein sequence ID" value="PJZ73875.1"/>
    <property type="molecule type" value="Genomic_DNA"/>
</dbReference>
<reference evidence="4 5" key="1">
    <citation type="submission" date="2017-07" db="EMBL/GenBank/DDBJ databases">
        <title>Leptospira spp. isolated from tropical soils.</title>
        <authorList>
            <person name="Thibeaux R."/>
            <person name="Iraola G."/>
            <person name="Ferres I."/>
            <person name="Bierque E."/>
            <person name="Girault D."/>
            <person name="Soupe-Gilbert M.-E."/>
            <person name="Picardeau M."/>
            <person name="Goarant C."/>
        </authorList>
    </citation>
    <scope>NUCLEOTIDE SEQUENCE [LARGE SCALE GENOMIC DNA]</scope>
    <source>
        <strain evidence="3 5">FH1-B-B1</strain>
        <strain evidence="2 4">FH1-B-C1</strain>
    </source>
</reference>
<evidence type="ECO:0000256" key="1">
    <source>
        <dbReference type="SAM" id="Phobius"/>
    </source>
</evidence>
<dbReference type="InterPro" id="IPR002816">
    <property type="entry name" value="TraB/PrgY/GumN_fam"/>
</dbReference>
<name>A0A2M9ZPE1_9LEPT</name>
<feature type="transmembrane region" description="Helical" evidence="1">
    <location>
        <begin position="300"/>
        <end position="321"/>
    </location>
</feature>
<proteinExistence type="predicted"/>
<dbReference type="InterPro" id="IPR046345">
    <property type="entry name" value="TraB_PrgY-like"/>
</dbReference>
<keyword evidence="1" id="KW-0472">Membrane</keyword>
<dbReference type="InterPro" id="IPR005230">
    <property type="entry name" value="TraB_bac"/>
</dbReference>
<dbReference type="OrthoDB" id="9809330at2"/>
<sequence>MESVPTLNPTQTPSNEPIRKVKIAGSEVLILGTAHISSKSIEEVSRIVNEENPDVICVELCASRMRSVKDRQHWEKLDIFKVFKERKMWLLLSSLILSSFQKKLGHGSIRPGDEMRRAISESEKTGAKLFPVDREISTTLKRAWWKVGFWDRMLLFSALITSLFVTEEIPPEKIEEMKSDDVLKDLFSQLPKRYDSVKNVIIDERDQYLAQRIREAAKHGKKVFAVVGAGHLNGIMDHIQEDRSVTHLDEIPKKGIWDQIRPFVFPVILLSLVGTVFLHGDSDQGQDFLIRWVLVKGSLAALGAVIALAHPLSIIAAFLAAPVGNFNPIIKPGWVAALIESWLRKPLVQDFEKIAEDSERWKGYWQNNVIRIFLVFTLPQLGSSIGTFIVTANLFQAVSRILSGWIGKILGG</sequence>
<feature type="transmembrane region" description="Helical" evidence="1">
    <location>
        <begin position="263"/>
        <end position="280"/>
    </location>
</feature>